<evidence type="ECO:0000256" key="1">
    <source>
        <dbReference type="SAM" id="Coils"/>
    </source>
</evidence>
<dbReference type="GO" id="GO:0008237">
    <property type="term" value="F:metallopeptidase activity"/>
    <property type="evidence" value="ECO:0007669"/>
    <property type="project" value="InterPro"/>
</dbReference>
<gene>
    <name evidence="3" type="ORF">ENX16_03220</name>
</gene>
<reference evidence="3" key="1">
    <citation type="journal article" date="2020" name="mSystems">
        <title>Genome- and Community-Level Interaction Insights into Carbon Utilization and Element Cycling Functions of Hydrothermarchaeota in Hydrothermal Sediment.</title>
        <authorList>
            <person name="Zhou Z."/>
            <person name="Liu Y."/>
            <person name="Xu W."/>
            <person name="Pan J."/>
            <person name="Luo Z.H."/>
            <person name="Li M."/>
        </authorList>
    </citation>
    <scope>NUCLEOTIDE SEQUENCE [LARGE SCALE GENOMIC DNA]</scope>
    <source>
        <strain evidence="3">SpSt-914</strain>
    </source>
</reference>
<dbReference type="PANTHER" id="PTHR43666">
    <property type="entry name" value="TLDD PROTEIN"/>
    <property type="match status" value="1"/>
</dbReference>
<evidence type="ECO:0000259" key="2">
    <source>
        <dbReference type="Pfam" id="PF19289"/>
    </source>
</evidence>
<evidence type="ECO:0000313" key="3">
    <source>
        <dbReference type="EMBL" id="HGD13071.1"/>
    </source>
</evidence>
<dbReference type="PANTHER" id="PTHR43666:SF1">
    <property type="entry name" value="CONSERVED PROTEIN"/>
    <property type="match status" value="1"/>
</dbReference>
<dbReference type="InterPro" id="IPR036059">
    <property type="entry name" value="TldD/PmbA_sf"/>
</dbReference>
<feature type="domain" description="Metalloprotease TldD/E C-terminal" evidence="2">
    <location>
        <begin position="229"/>
        <end position="443"/>
    </location>
</feature>
<dbReference type="EMBL" id="DTMZ01000073">
    <property type="protein sequence ID" value="HGD13071.1"/>
    <property type="molecule type" value="Genomic_DNA"/>
</dbReference>
<dbReference type="InterPro" id="IPR035068">
    <property type="entry name" value="TldD/PmbA_N"/>
</dbReference>
<proteinExistence type="predicted"/>
<dbReference type="InterPro" id="IPR045569">
    <property type="entry name" value="Metalloprtase-TldD/E_C"/>
</dbReference>
<dbReference type="AlphaFoldDB" id="A0A7V3PT79"/>
<sequence length="459" mass="51652">MLENRIRNLLLEARDYARKNGFNAEFSFHRERSSLIRLGNSAIALSTSEELSRLDVTVQEGRKVGSWTLTADITNFDQLKQALTRAVENCANSLPKDYDPIFGQVQEPVDDSTGFDPLLETLSPTVKSELCARVIKTLKPRGNYDFSGSWTSGATEMYYITTANDNEAYRRLTDGKLVLVLKEQLKKWELSVEKTQKRANEFSAEEVIQDFETLLPIYEKNPGYKTEIGNQRVLFGPQAIAQLVSLCIWGGFFGRAYEEGRAFTSKNRFGDKIFSELVTIIDDPTNPNVFQMPFDFSGMRRRPFPLVEKGIFKNVCYDSQTAAKYKKTPTGHDLNNWDLVFATGDGPAELKSALQLADRALYIPHLHYVHLPDPTRGIFTGSSRFNALLIKDGKPVAPLFSSRITDSIINVFNNVVAVSSLSVTQNESSTYERRSPEAISVPCWLLCDNVRISDVADSF</sequence>
<dbReference type="Pfam" id="PF19289">
    <property type="entry name" value="PmbA_TldD_3rd"/>
    <property type="match status" value="1"/>
</dbReference>
<feature type="coiled-coil region" evidence="1">
    <location>
        <begin position="178"/>
        <end position="205"/>
    </location>
</feature>
<dbReference type="SUPFAM" id="SSF111283">
    <property type="entry name" value="Putative modulator of DNA gyrase, PmbA/TldD"/>
    <property type="match status" value="1"/>
</dbReference>
<organism evidence="3">
    <name type="scientific">candidate division WOR-3 bacterium</name>
    <dbReference type="NCBI Taxonomy" id="2052148"/>
    <lineage>
        <taxon>Bacteria</taxon>
        <taxon>Bacteria division WOR-3</taxon>
    </lineage>
</organism>
<keyword evidence="1" id="KW-0175">Coiled coil</keyword>
<protein>
    <recommendedName>
        <fullName evidence="2">Metalloprotease TldD/E C-terminal domain-containing protein</fullName>
    </recommendedName>
</protein>
<dbReference type="GO" id="GO:0006508">
    <property type="term" value="P:proteolysis"/>
    <property type="evidence" value="ECO:0007669"/>
    <property type="project" value="InterPro"/>
</dbReference>
<dbReference type="Gene3D" id="3.30.2290.10">
    <property type="entry name" value="PmbA/TldD superfamily"/>
    <property type="match status" value="1"/>
</dbReference>
<name>A0A7V3PT79_UNCW3</name>
<comment type="caution">
    <text evidence="3">The sequence shown here is derived from an EMBL/GenBank/DDBJ whole genome shotgun (WGS) entry which is preliminary data.</text>
</comment>
<accession>A0A7V3PT79</accession>